<dbReference type="Pfam" id="PF02504">
    <property type="entry name" value="FA_synthesis"/>
    <property type="match status" value="1"/>
</dbReference>
<dbReference type="OrthoDB" id="9806408at2"/>
<evidence type="ECO:0000256" key="10">
    <source>
        <dbReference type="HAMAP-Rule" id="MF_00019"/>
    </source>
</evidence>
<keyword evidence="5 10" id="KW-0443">Lipid metabolism</keyword>
<dbReference type="PIRSF" id="PIRSF002465">
    <property type="entry name" value="Phsphlp_syn_PlsX"/>
    <property type="match status" value="1"/>
</dbReference>
<evidence type="ECO:0000256" key="7">
    <source>
        <dbReference type="ARBA" id="ARBA00023264"/>
    </source>
</evidence>
<evidence type="ECO:0000313" key="12">
    <source>
        <dbReference type="Proteomes" id="UP000005435"/>
    </source>
</evidence>
<evidence type="ECO:0000256" key="3">
    <source>
        <dbReference type="ARBA" id="ARBA00022516"/>
    </source>
</evidence>
<reference evidence="11 12" key="2">
    <citation type="journal article" date="2012" name="Stand. Genomic Sci.">
        <title>Complete Genome Sequence of Clostridium clariflavum DSM 19732.</title>
        <authorList>
            <person name="Izquierdo J.A."/>
            <person name="Goodwin L."/>
            <person name="Davenport K.W."/>
            <person name="Teshima H."/>
            <person name="Bruce D."/>
            <person name="Detter C."/>
            <person name="Tapia R."/>
            <person name="Han S."/>
            <person name="Land M."/>
            <person name="Hauser L."/>
            <person name="Jeffries C.D."/>
            <person name="Han J."/>
            <person name="Pitluck S."/>
            <person name="Nolan M."/>
            <person name="Chen A."/>
            <person name="Huntemann M."/>
            <person name="Mavromatis K."/>
            <person name="Mikhailova N."/>
            <person name="Liolios K."/>
            <person name="Woyke T."/>
            <person name="Lynd L.R."/>
        </authorList>
    </citation>
    <scope>NUCLEOTIDE SEQUENCE [LARGE SCALE GENOMIC DNA]</scope>
    <source>
        <strain evidence="12">DSM 19732 / NBRC 101661 / EBR45</strain>
    </source>
</reference>
<evidence type="ECO:0000256" key="5">
    <source>
        <dbReference type="ARBA" id="ARBA00023098"/>
    </source>
</evidence>
<keyword evidence="2 10" id="KW-0963">Cytoplasm</keyword>
<dbReference type="GO" id="GO:0006633">
    <property type="term" value="P:fatty acid biosynthetic process"/>
    <property type="evidence" value="ECO:0007669"/>
    <property type="project" value="UniProtKB-UniRule"/>
</dbReference>
<evidence type="ECO:0000256" key="8">
    <source>
        <dbReference type="ARBA" id="ARBA00024069"/>
    </source>
</evidence>
<organism evidence="11 12">
    <name type="scientific">Acetivibrio clariflavus (strain DSM 19732 / NBRC 101661 / EBR45)</name>
    <name type="common">Clostridium clariflavum</name>
    <dbReference type="NCBI Taxonomy" id="720554"/>
    <lineage>
        <taxon>Bacteria</taxon>
        <taxon>Bacillati</taxon>
        <taxon>Bacillota</taxon>
        <taxon>Clostridia</taxon>
        <taxon>Eubacteriales</taxon>
        <taxon>Oscillospiraceae</taxon>
        <taxon>Acetivibrio</taxon>
    </lineage>
</organism>
<gene>
    <name evidence="10" type="primary">plsX</name>
    <name evidence="11" type="ordered locus">Clocl_2381</name>
</gene>
<comment type="pathway">
    <text evidence="10">Lipid metabolism; phospholipid metabolism.</text>
</comment>
<dbReference type="UniPathway" id="UPA00085"/>
<reference evidence="12" key="1">
    <citation type="submission" date="2011-12" db="EMBL/GenBank/DDBJ databases">
        <title>Complete sequence of Clostridium clariflavum DSM 19732.</title>
        <authorList>
            <consortium name="US DOE Joint Genome Institute"/>
            <person name="Lucas S."/>
            <person name="Han J."/>
            <person name="Lapidus A."/>
            <person name="Cheng J.-F."/>
            <person name="Goodwin L."/>
            <person name="Pitluck S."/>
            <person name="Peters L."/>
            <person name="Teshima H."/>
            <person name="Detter J.C."/>
            <person name="Han C."/>
            <person name="Tapia R."/>
            <person name="Land M."/>
            <person name="Hauser L."/>
            <person name="Kyrpides N."/>
            <person name="Ivanova N."/>
            <person name="Pagani I."/>
            <person name="Kitzmiller T."/>
            <person name="Lynd L."/>
            <person name="Izquierdo J."/>
            <person name="Woyke T."/>
        </authorList>
    </citation>
    <scope>NUCLEOTIDE SEQUENCE [LARGE SCALE GENOMIC DNA]</scope>
    <source>
        <strain evidence="12">DSM 19732 / NBRC 101661 / EBR45</strain>
    </source>
</reference>
<dbReference type="eggNOG" id="COG0416">
    <property type="taxonomic scope" value="Bacteria"/>
</dbReference>
<comment type="subunit">
    <text evidence="9 10">Homodimer. Probably interacts with PlsY.</text>
</comment>
<comment type="subcellular location">
    <subcellularLocation>
        <location evidence="10">Cytoplasm</location>
    </subcellularLocation>
    <text evidence="10">Associated with the membrane possibly through PlsY.</text>
</comment>
<evidence type="ECO:0000256" key="4">
    <source>
        <dbReference type="ARBA" id="ARBA00022679"/>
    </source>
</evidence>
<dbReference type="KEGG" id="ccl:Clocl_2381"/>
<evidence type="ECO:0000256" key="6">
    <source>
        <dbReference type="ARBA" id="ARBA00023209"/>
    </source>
</evidence>
<dbReference type="EMBL" id="CP003065">
    <property type="protein sequence ID" value="AEV68958.1"/>
    <property type="molecule type" value="Genomic_DNA"/>
</dbReference>
<dbReference type="InterPro" id="IPR012281">
    <property type="entry name" value="Phospholipid_synth_PlsX-like"/>
</dbReference>
<keyword evidence="7 10" id="KW-1208">Phospholipid metabolism</keyword>
<dbReference type="SUPFAM" id="SSF53659">
    <property type="entry name" value="Isocitrate/Isopropylmalate dehydrogenase-like"/>
    <property type="match status" value="1"/>
</dbReference>
<sequence length="337" mass="36216">MNILVDAMGGDNAPQAIVNGCVEAVKEAEGFDIVLIGDKNKIEEILGEKNLSNPRIKIHHASEVICADDSPTKAIKNKKDSSMVVGFNLLKEKKGDIFISCGNSGALMTGALLILGRIKGVDRPAFPAIVPTKTGKCMIIDAGLNTVCKPINYQQFGVMGSIFMKEMFNLENPKVGLLNVGSEEGKGNETIKQSYSLLEESNINFIGNVEGSDILKGKADVVVCDGFVGNVALKTIEGAGYFMIGLLKDVFFKNLKTKLAALILKNDMKIIKKLLDADEQGGALILGVNGLVLKSHGNSNEKTIKNVVLKAQIMAKTKIIDTISKEFSNTEVEDIAE</sequence>
<dbReference type="PANTHER" id="PTHR30100">
    <property type="entry name" value="FATTY ACID/PHOSPHOLIPID SYNTHESIS PROTEIN PLSX"/>
    <property type="match status" value="1"/>
</dbReference>
<dbReference type="Proteomes" id="UP000005435">
    <property type="component" value="Chromosome"/>
</dbReference>
<proteinExistence type="inferred from homology"/>
<evidence type="ECO:0000313" key="11">
    <source>
        <dbReference type="EMBL" id="AEV68958.1"/>
    </source>
</evidence>
<protein>
    <recommendedName>
        <fullName evidence="8 10">Phosphate acyltransferase</fullName>
        <ecNumber evidence="8 10">2.3.1.274</ecNumber>
    </recommendedName>
    <alternativeName>
        <fullName evidence="10">Acyl-ACP phosphotransacylase</fullName>
    </alternativeName>
    <alternativeName>
        <fullName evidence="10">Acyl-[acyl-carrier-protein]--phosphate acyltransferase</fullName>
    </alternativeName>
    <alternativeName>
        <fullName evidence="10">Phosphate-acyl-ACP acyltransferase</fullName>
    </alternativeName>
</protein>
<keyword evidence="6 10" id="KW-0594">Phospholipid biosynthesis</keyword>
<evidence type="ECO:0000256" key="1">
    <source>
        <dbReference type="ARBA" id="ARBA00001232"/>
    </source>
</evidence>
<keyword evidence="12" id="KW-1185">Reference proteome</keyword>
<accession>G8LZ14</accession>
<keyword evidence="3 10" id="KW-0444">Lipid biosynthesis</keyword>
<dbReference type="Gene3D" id="3.40.718.10">
    <property type="entry name" value="Isopropylmalate Dehydrogenase"/>
    <property type="match status" value="1"/>
</dbReference>
<comment type="function">
    <text evidence="10">Catalyzes the reversible formation of acyl-phosphate (acyl-PO(4)) from acyl-[acyl-carrier-protein] (acyl-ACP). This enzyme utilizes acyl-ACP as fatty acyl donor, but not acyl-CoA.</text>
</comment>
<dbReference type="RefSeq" id="WP_014255527.1">
    <property type="nucleotide sequence ID" value="NC_016627.1"/>
</dbReference>
<dbReference type="PANTHER" id="PTHR30100:SF1">
    <property type="entry name" value="PHOSPHATE ACYLTRANSFERASE"/>
    <property type="match status" value="1"/>
</dbReference>
<dbReference type="EC" id="2.3.1.274" evidence="8 10"/>
<dbReference type="GO" id="GO:0005737">
    <property type="term" value="C:cytoplasm"/>
    <property type="evidence" value="ECO:0007669"/>
    <property type="project" value="UniProtKB-SubCell"/>
</dbReference>
<evidence type="ECO:0000256" key="2">
    <source>
        <dbReference type="ARBA" id="ARBA00022490"/>
    </source>
</evidence>
<dbReference type="InterPro" id="IPR003664">
    <property type="entry name" value="FA_synthesis"/>
</dbReference>
<dbReference type="HOGENOM" id="CLU_039379_1_1_9"/>
<comment type="catalytic activity">
    <reaction evidence="1 10">
        <text>a fatty acyl-[ACP] + phosphate = an acyl phosphate + holo-[ACP]</text>
        <dbReference type="Rhea" id="RHEA:42292"/>
        <dbReference type="Rhea" id="RHEA-COMP:9685"/>
        <dbReference type="Rhea" id="RHEA-COMP:14125"/>
        <dbReference type="ChEBI" id="CHEBI:43474"/>
        <dbReference type="ChEBI" id="CHEBI:59918"/>
        <dbReference type="ChEBI" id="CHEBI:64479"/>
        <dbReference type="ChEBI" id="CHEBI:138651"/>
        <dbReference type="EC" id="2.3.1.274"/>
    </reaction>
</comment>
<dbReference type="GO" id="GO:0043811">
    <property type="term" value="F:phosphate:acyl-[acyl carrier protein] acyltransferase activity"/>
    <property type="evidence" value="ECO:0007669"/>
    <property type="project" value="UniProtKB-UniRule"/>
</dbReference>
<dbReference type="AlphaFoldDB" id="G8LZ14"/>
<dbReference type="NCBIfam" id="TIGR00182">
    <property type="entry name" value="plsX"/>
    <property type="match status" value="1"/>
</dbReference>
<dbReference type="HAMAP" id="MF_00019">
    <property type="entry name" value="PlsX"/>
    <property type="match status" value="1"/>
</dbReference>
<dbReference type="STRING" id="720554.Clocl_2381"/>
<name>G8LZ14_ACECE</name>
<keyword evidence="4 10" id="KW-0808">Transferase</keyword>
<dbReference type="GO" id="GO:0008654">
    <property type="term" value="P:phospholipid biosynthetic process"/>
    <property type="evidence" value="ECO:0007669"/>
    <property type="project" value="UniProtKB-KW"/>
</dbReference>
<evidence type="ECO:0000256" key="9">
    <source>
        <dbReference type="ARBA" id="ARBA00046608"/>
    </source>
</evidence>
<comment type="similarity">
    <text evidence="10">Belongs to the PlsX family.</text>
</comment>